<gene>
    <name evidence="4" type="ORF">KIH74_01075</name>
</gene>
<evidence type="ECO:0008006" key="6">
    <source>
        <dbReference type="Google" id="ProtNLM"/>
    </source>
</evidence>
<feature type="transmembrane region" description="Helical" evidence="2">
    <location>
        <begin position="324"/>
        <end position="345"/>
    </location>
</feature>
<dbReference type="RefSeq" id="WP_214153462.1">
    <property type="nucleotide sequence ID" value="NZ_JAHBAY010000001.1"/>
</dbReference>
<feature type="region of interest" description="Disordered" evidence="1">
    <location>
        <begin position="282"/>
        <end position="307"/>
    </location>
</feature>
<keyword evidence="2" id="KW-0812">Transmembrane</keyword>
<accession>A0ABS5T8U2</accession>
<evidence type="ECO:0000256" key="2">
    <source>
        <dbReference type="SAM" id="Phobius"/>
    </source>
</evidence>
<keyword evidence="5" id="KW-1185">Reference proteome</keyword>
<organism evidence="4 5">
    <name type="scientific">Kineosporia corallincola</name>
    <dbReference type="NCBI Taxonomy" id="2835133"/>
    <lineage>
        <taxon>Bacteria</taxon>
        <taxon>Bacillati</taxon>
        <taxon>Actinomycetota</taxon>
        <taxon>Actinomycetes</taxon>
        <taxon>Kineosporiales</taxon>
        <taxon>Kineosporiaceae</taxon>
        <taxon>Kineosporia</taxon>
    </lineage>
</organism>
<reference evidence="4 5" key="1">
    <citation type="submission" date="2021-05" db="EMBL/GenBank/DDBJ databases">
        <title>Kineosporia and Streptomyces sp. nov. two new marine actinobacteria isolated from Coral.</title>
        <authorList>
            <person name="Buangrab K."/>
            <person name="Sutthacheep M."/>
            <person name="Yeemin T."/>
            <person name="Harunari E."/>
            <person name="Igarashi Y."/>
            <person name="Kanchanasin P."/>
            <person name="Tanasupawat S."/>
            <person name="Phongsopitanun W."/>
        </authorList>
    </citation>
    <scope>NUCLEOTIDE SEQUENCE [LARGE SCALE GENOMIC DNA]</scope>
    <source>
        <strain evidence="4 5">J2-2</strain>
    </source>
</reference>
<dbReference type="Proteomes" id="UP001197247">
    <property type="component" value="Unassembled WGS sequence"/>
</dbReference>
<feature type="compositionally biased region" description="Low complexity" evidence="1">
    <location>
        <begin position="294"/>
        <end position="307"/>
    </location>
</feature>
<evidence type="ECO:0000313" key="4">
    <source>
        <dbReference type="EMBL" id="MBT0767494.1"/>
    </source>
</evidence>
<evidence type="ECO:0000256" key="3">
    <source>
        <dbReference type="SAM" id="SignalP"/>
    </source>
</evidence>
<evidence type="ECO:0000256" key="1">
    <source>
        <dbReference type="SAM" id="MobiDB-lite"/>
    </source>
</evidence>
<sequence length="355" mass="36832">MRVAVVVLTTLALVLTDGAAQAKTRTDRVIQDDRIAESSGLAPSLLHDDVLWTHNDSGNPNQIYALAGDGSTAATVTIAGEDARDWEAIASFELDGTALLAIADIGDNDAKHDSVRIAIVPEPRALADTTITPQRVLRLTYPGGARDAETLLADPRTGRLYVVSKTLFGSEVYAVPQALWPGRTTGTSRLTEMTDVGRTGAGLVTDGAFTPDGNIVLRGYGSLSVIAGPDRADGGQLETLASKALPDQEQGESIAVVDDGAYALVGSEGENSPILRVKLPAVATEDEQGTTPGATASSSSSTESAAAATEKLRDLAGGDGGLRWLVGAGAALVALVAVSSIAILLRPSRSRRRRR</sequence>
<comment type="caution">
    <text evidence="4">The sequence shown here is derived from an EMBL/GenBank/DDBJ whole genome shotgun (WGS) entry which is preliminary data.</text>
</comment>
<proteinExistence type="predicted"/>
<feature type="chain" id="PRO_5046032351" description="Esterase-like activity of phytase" evidence="3">
    <location>
        <begin position="23"/>
        <end position="355"/>
    </location>
</feature>
<keyword evidence="3" id="KW-0732">Signal</keyword>
<name>A0ABS5T8U2_9ACTN</name>
<dbReference type="InterPro" id="IPR011047">
    <property type="entry name" value="Quinoprotein_ADH-like_sf"/>
</dbReference>
<keyword evidence="2" id="KW-1133">Transmembrane helix</keyword>
<keyword evidence="2" id="KW-0472">Membrane</keyword>
<dbReference type="SUPFAM" id="SSF50998">
    <property type="entry name" value="Quinoprotein alcohol dehydrogenase-like"/>
    <property type="match status" value="1"/>
</dbReference>
<evidence type="ECO:0000313" key="5">
    <source>
        <dbReference type="Proteomes" id="UP001197247"/>
    </source>
</evidence>
<protein>
    <recommendedName>
        <fullName evidence="6">Esterase-like activity of phytase</fullName>
    </recommendedName>
</protein>
<dbReference type="EMBL" id="JAHBAY010000001">
    <property type="protein sequence ID" value="MBT0767494.1"/>
    <property type="molecule type" value="Genomic_DNA"/>
</dbReference>
<feature type="signal peptide" evidence="3">
    <location>
        <begin position="1"/>
        <end position="22"/>
    </location>
</feature>